<protein>
    <submittedName>
        <fullName evidence="2">Uncharacterized protein</fullName>
    </submittedName>
</protein>
<accession>A0ABR2GVY9</accession>
<dbReference type="Pfam" id="PF11069">
    <property type="entry name" value="CFAP298"/>
    <property type="match status" value="1"/>
</dbReference>
<proteinExistence type="inferred from homology"/>
<evidence type="ECO:0000313" key="2">
    <source>
        <dbReference type="EMBL" id="KAK8837828.1"/>
    </source>
</evidence>
<organism evidence="2 3">
    <name type="scientific">Tritrichomonas musculus</name>
    <dbReference type="NCBI Taxonomy" id="1915356"/>
    <lineage>
        <taxon>Eukaryota</taxon>
        <taxon>Metamonada</taxon>
        <taxon>Parabasalia</taxon>
        <taxon>Tritrichomonadida</taxon>
        <taxon>Tritrichomonadidae</taxon>
        <taxon>Tritrichomonas</taxon>
    </lineage>
</organism>
<comment type="caution">
    <text evidence="2">The sequence shown here is derived from an EMBL/GenBank/DDBJ whole genome shotgun (WGS) entry which is preliminary data.</text>
</comment>
<name>A0ABR2GVY9_9EUKA</name>
<dbReference type="PANTHER" id="PTHR13238">
    <property type="entry name" value="PROTEIN C21ORF59"/>
    <property type="match status" value="1"/>
</dbReference>
<comment type="similarity">
    <text evidence="1">Belongs to the CFAP298 family.</text>
</comment>
<dbReference type="PANTHER" id="PTHR13238:SF0">
    <property type="entry name" value="CILIA- AND FLAGELLA-ASSOCIATED PROTEIN 298"/>
    <property type="match status" value="1"/>
</dbReference>
<dbReference type="EMBL" id="JAPFFF010000058">
    <property type="protein sequence ID" value="KAK8837828.1"/>
    <property type="molecule type" value="Genomic_DNA"/>
</dbReference>
<keyword evidence="3" id="KW-1185">Reference proteome</keyword>
<dbReference type="Proteomes" id="UP001470230">
    <property type="component" value="Unassembled WGS sequence"/>
</dbReference>
<evidence type="ECO:0000256" key="1">
    <source>
        <dbReference type="ARBA" id="ARBA00009619"/>
    </source>
</evidence>
<dbReference type="InterPro" id="IPR021298">
    <property type="entry name" value="CFAP298"/>
</dbReference>
<reference evidence="2 3" key="1">
    <citation type="submission" date="2024-04" db="EMBL/GenBank/DDBJ databases">
        <title>Tritrichomonas musculus Genome.</title>
        <authorList>
            <person name="Alves-Ferreira E."/>
            <person name="Grigg M."/>
            <person name="Lorenzi H."/>
            <person name="Galac M."/>
        </authorList>
    </citation>
    <scope>NUCLEOTIDE SEQUENCE [LARGE SCALE GENOMIC DNA]</scope>
    <source>
        <strain evidence="2 3">EAF2021</strain>
    </source>
</reference>
<gene>
    <name evidence="2" type="ORF">M9Y10_036366</name>
</gene>
<sequence>MVVFHMQTTKETAFLYETKCNANITDVIEEIVSIYNAILRIRCLIGYIKDLVKNGPLGEDNERHNPPENNVIVLDRAIQDAESALSTDNVAKKVYFTPKYVCDELARLSGALSIVYPEGLPPTEPTRKVLEGGDVQGEFNSSTCQLWWARKSLQRGKLVSDYLGKNERVTAVGKLTDEKSGPPPRDMTMSQQEQVRLMSELHRKAEELKRIEKDDDDSYLDSEWANPNGLKNTFQGIDNIDWKPH</sequence>
<evidence type="ECO:0000313" key="3">
    <source>
        <dbReference type="Proteomes" id="UP001470230"/>
    </source>
</evidence>